<organism evidence="5 6">
    <name type="scientific">Cohnella thailandensis</name>
    <dbReference type="NCBI Taxonomy" id="557557"/>
    <lineage>
        <taxon>Bacteria</taxon>
        <taxon>Bacillati</taxon>
        <taxon>Bacillota</taxon>
        <taxon>Bacilli</taxon>
        <taxon>Bacillales</taxon>
        <taxon>Paenibacillaceae</taxon>
        <taxon>Cohnella</taxon>
    </lineage>
</organism>
<dbReference type="Pfam" id="PF02599">
    <property type="entry name" value="CsrA"/>
    <property type="match status" value="1"/>
</dbReference>
<evidence type="ECO:0000256" key="4">
    <source>
        <dbReference type="HAMAP-Rule" id="MF_00167"/>
    </source>
</evidence>
<keyword evidence="4" id="KW-0678">Repressor</keyword>
<dbReference type="SUPFAM" id="SSF117130">
    <property type="entry name" value="CsrA-like"/>
    <property type="match status" value="1"/>
</dbReference>
<name>A0A841SP72_9BACL</name>
<gene>
    <name evidence="4 5" type="primary">csrA</name>
    <name evidence="5" type="ORF">H7B67_00435</name>
</gene>
<dbReference type="EMBL" id="JACJVQ010000001">
    <property type="protein sequence ID" value="MBB6632589.1"/>
    <property type="molecule type" value="Genomic_DNA"/>
</dbReference>
<dbReference type="PANTHER" id="PTHR34984:SF1">
    <property type="entry name" value="CARBON STORAGE REGULATOR"/>
    <property type="match status" value="1"/>
</dbReference>
<keyword evidence="3 4" id="KW-0694">RNA-binding</keyword>
<comment type="similarity">
    <text evidence="4">Belongs to the CsrA/RsmA family.</text>
</comment>
<protein>
    <recommendedName>
        <fullName evidence="4">Translational regulator CsrA</fullName>
    </recommendedName>
</protein>
<dbReference type="GO" id="GO:0044781">
    <property type="term" value="P:bacterial-type flagellum organization"/>
    <property type="evidence" value="ECO:0007669"/>
    <property type="project" value="UniProtKB-KW"/>
</dbReference>
<dbReference type="InterPro" id="IPR003751">
    <property type="entry name" value="CsrA"/>
</dbReference>
<dbReference type="PANTHER" id="PTHR34984">
    <property type="entry name" value="CARBON STORAGE REGULATOR"/>
    <property type="match status" value="1"/>
</dbReference>
<dbReference type="GO" id="GO:0045947">
    <property type="term" value="P:negative regulation of translational initiation"/>
    <property type="evidence" value="ECO:0007669"/>
    <property type="project" value="UniProtKB-UniRule"/>
</dbReference>
<dbReference type="GO" id="GO:0006109">
    <property type="term" value="P:regulation of carbohydrate metabolic process"/>
    <property type="evidence" value="ECO:0007669"/>
    <property type="project" value="InterPro"/>
</dbReference>
<evidence type="ECO:0000256" key="1">
    <source>
        <dbReference type="ARBA" id="ARBA00022490"/>
    </source>
</evidence>
<comment type="subcellular location">
    <subcellularLocation>
        <location evidence="4">Cytoplasm</location>
    </subcellularLocation>
</comment>
<evidence type="ECO:0000313" key="5">
    <source>
        <dbReference type="EMBL" id="MBB6632589.1"/>
    </source>
</evidence>
<comment type="subunit">
    <text evidence="4">Homodimer; the beta-strands of each monomer intercalate to form a hydrophobic core, while the alpha-helices form wings that extend away from the core.</text>
</comment>
<dbReference type="RefSeq" id="WP_185117830.1">
    <property type="nucleotide sequence ID" value="NZ_JACJVQ010000001.1"/>
</dbReference>
<dbReference type="Proteomes" id="UP000535838">
    <property type="component" value="Unassembled WGS sequence"/>
</dbReference>
<dbReference type="GO" id="GO:1902208">
    <property type="term" value="P:regulation of bacterial-type flagellum assembly"/>
    <property type="evidence" value="ECO:0007669"/>
    <property type="project" value="UniProtKB-UniRule"/>
</dbReference>
<dbReference type="GO" id="GO:0048027">
    <property type="term" value="F:mRNA 5'-UTR binding"/>
    <property type="evidence" value="ECO:0007669"/>
    <property type="project" value="UniProtKB-UniRule"/>
</dbReference>
<dbReference type="AlphaFoldDB" id="A0A841SP72"/>
<proteinExistence type="inferred from homology"/>
<dbReference type="Gene3D" id="2.60.40.4380">
    <property type="entry name" value="Translational regulator CsrA"/>
    <property type="match status" value="1"/>
</dbReference>
<dbReference type="HAMAP" id="MF_00167">
    <property type="entry name" value="CsrA"/>
    <property type="match status" value="1"/>
</dbReference>
<sequence length="84" mass="9332">MLVLTRKKGQSILIQDDIEITILGIYNDHIKLGISAPPHVQIVRSELMVSIRETNKEASELPHNAGELAEALRMLGIQQTKSES</sequence>
<dbReference type="GO" id="GO:0006402">
    <property type="term" value="P:mRNA catabolic process"/>
    <property type="evidence" value="ECO:0007669"/>
    <property type="project" value="InterPro"/>
</dbReference>
<dbReference type="InterPro" id="IPR036107">
    <property type="entry name" value="CsrA_sf"/>
</dbReference>
<comment type="caution">
    <text evidence="5">The sequence shown here is derived from an EMBL/GenBank/DDBJ whole genome shotgun (WGS) entry which is preliminary data.</text>
</comment>
<keyword evidence="1 4" id="KW-0963">Cytoplasm</keyword>
<dbReference type="NCBIfam" id="TIGR00202">
    <property type="entry name" value="csrA"/>
    <property type="match status" value="1"/>
</dbReference>
<keyword evidence="4" id="KW-1005">Bacterial flagellum biogenesis</keyword>
<evidence type="ECO:0000313" key="6">
    <source>
        <dbReference type="Proteomes" id="UP000535838"/>
    </source>
</evidence>
<dbReference type="GO" id="GO:0005829">
    <property type="term" value="C:cytosol"/>
    <property type="evidence" value="ECO:0007669"/>
    <property type="project" value="TreeGrafter"/>
</dbReference>
<evidence type="ECO:0000256" key="2">
    <source>
        <dbReference type="ARBA" id="ARBA00022845"/>
    </source>
</evidence>
<keyword evidence="2 4" id="KW-0810">Translation regulation</keyword>
<evidence type="ECO:0000256" key="3">
    <source>
        <dbReference type="ARBA" id="ARBA00022884"/>
    </source>
</evidence>
<reference evidence="5 6" key="1">
    <citation type="submission" date="2020-08" db="EMBL/GenBank/DDBJ databases">
        <title>Cohnella phylogeny.</title>
        <authorList>
            <person name="Dunlap C."/>
        </authorList>
    </citation>
    <scope>NUCLEOTIDE SEQUENCE [LARGE SCALE GENOMIC DNA]</scope>
    <source>
        <strain evidence="5 6">DSM 25241</strain>
    </source>
</reference>
<accession>A0A841SP72</accession>
<keyword evidence="6" id="KW-1185">Reference proteome</keyword>
<comment type="function">
    <text evidence="4">A translational regulator that binds mRNA to regulate translation initiation and/or mRNA stability. Usually binds in the 5'-UTR at or near the Shine-Dalgarno sequence preventing ribosome-binding, thus repressing translation. Its main target seems to be the major flagellin gene, while its function is anatagonized by FliW.</text>
</comment>